<sequence>MMQHFTFVVYYIDSVIFQKDPDGLRFHRAQTHQALLRQVWTVNQQENK</sequence>
<keyword evidence="2" id="KW-1185">Reference proteome</keyword>
<dbReference type="EMBL" id="UYRV01018558">
    <property type="protein sequence ID" value="VDK64869.1"/>
    <property type="molecule type" value="Genomic_DNA"/>
</dbReference>
<name>A0A3P6RXQ1_CYLGO</name>
<organism evidence="1 2">
    <name type="scientific">Cylicostephanus goldi</name>
    <name type="common">Nematode worm</name>
    <dbReference type="NCBI Taxonomy" id="71465"/>
    <lineage>
        <taxon>Eukaryota</taxon>
        <taxon>Metazoa</taxon>
        <taxon>Ecdysozoa</taxon>
        <taxon>Nematoda</taxon>
        <taxon>Chromadorea</taxon>
        <taxon>Rhabditida</taxon>
        <taxon>Rhabditina</taxon>
        <taxon>Rhabditomorpha</taxon>
        <taxon>Strongyloidea</taxon>
        <taxon>Strongylidae</taxon>
        <taxon>Cylicostephanus</taxon>
    </lineage>
</organism>
<protein>
    <submittedName>
        <fullName evidence="1">Uncharacterized protein</fullName>
    </submittedName>
</protein>
<accession>A0A3P6RXQ1</accession>
<dbReference type="AlphaFoldDB" id="A0A3P6RXQ1"/>
<dbReference type="Proteomes" id="UP000271889">
    <property type="component" value="Unassembled WGS sequence"/>
</dbReference>
<reference evidence="1 2" key="1">
    <citation type="submission" date="2018-11" db="EMBL/GenBank/DDBJ databases">
        <authorList>
            <consortium name="Pathogen Informatics"/>
        </authorList>
    </citation>
    <scope>NUCLEOTIDE SEQUENCE [LARGE SCALE GENOMIC DNA]</scope>
</reference>
<evidence type="ECO:0000313" key="1">
    <source>
        <dbReference type="EMBL" id="VDK64869.1"/>
    </source>
</evidence>
<evidence type="ECO:0000313" key="2">
    <source>
        <dbReference type="Proteomes" id="UP000271889"/>
    </source>
</evidence>
<proteinExistence type="predicted"/>
<gene>
    <name evidence="1" type="ORF">CGOC_LOCUS5939</name>
</gene>